<organism evidence="1 2">
    <name type="scientific">Candidatus Taylorbacteria bacterium RIFCSPHIGHO2_02_FULL_43_32b</name>
    <dbReference type="NCBI Taxonomy" id="1802306"/>
    <lineage>
        <taxon>Bacteria</taxon>
        <taxon>Candidatus Tayloriibacteriota</taxon>
    </lineage>
</organism>
<evidence type="ECO:0000313" key="1">
    <source>
        <dbReference type="EMBL" id="OHA22117.1"/>
    </source>
</evidence>
<dbReference type="Proteomes" id="UP000177130">
    <property type="component" value="Unassembled WGS sequence"/>
</dbReference>
<evidence type="ECO:0008006" key="3">
    <source>
        <dbReference type="Google" id="ProtNLM"/>
    </source>
</evidence>
<dbReference type="AlphaFoldDB" id="A0A1G2ME19"/>
<dbReference type="EMBL" id="MHRK01000059">
    <property type="protein sequence ID" value="OHA22117.1"/>
    <property type="molecule type" value="Genomic_DNA"/>
</dbReference>
<sequence>MKKKTITKSKISKNKMNIRDTILKHATAGKSFLEFSGIDKKRMSIRLKNFSKKTKEKYDVVWLNYNVKYNDNVSEDLQTLPSLLTKKGVLFVTLRKGQVRWFPRGTDQRVINMAYEMMMKDQFSKGGLKIQQFFKEESIKSTVVFGLKWIK</sequence>
<reference evidence="1 2" key="1">
    <citation type="journal article" date="2016" name="Nat. Commun.">
        <title>Thousands of microbial genomes shed light on interconnected biogeochemical processes in an aquifer system.</title>
        <authorList>
            <person name="Anantharaman K."/>
            <person name="Brown C.T."/>
            <person name="Hug L.A."/>
            <person name="Sharon I."/>
            <person name="Castelle C.J."/>
            <person name="Probst A.J."/>
            <person name="Thomas B.C."/>
            <person name="Singh A."/>
            <person name="Wilkins M.J."/>
            <person name="Karaoz U."/>
            <person name="Brodie E.L."/>
            <person name="Williams K.H."/>
            <person name="Hubbard S.S."/>
            <person name="Banfield J.F."/>
        </authorList>
    </citation>
    <scope>NUCLEOTIDE SEQUENCE [LARGE SCALE GENOMIC DNA]</scope>
</reference>
<protein>
    <recommendedName>
        <fullName evidence="3">Methyltransferase type 11 domain-containing protein</fullName>
    </recommendedName>
</protein>
<dbReference type="STRING" id="1802306.A3C72_01480"/>
<gene>
    <name evidence="1" type="ORF">A3C72_01480</name>
</gene>
<evidence type="ECO:0000313" key="2">
    <source>
        <dbReference type="Proteomes" id="UP000177130"/>
    </source>
</evidence>
<name>A0A1G2ME19_9BACT</name>
<comment type="caution">
    <text evidence="1">The sequence shown here is derived from an EMBL/GenBank/DDBJ whole genome shotgun (WGS) entry which is preliminary data.</text>
</comment>
<accession>A0A1G2ME19</accession>
<proteinExistence type="predicted"/>